<dbReference type="SUPFAM" id="SSF54060">
    <property type="entry name" value="His-Me finger endonucleases"/>
    <property type="match status" value="1"/>
</dbReference>
<evidence type="ECO:0000256" key="3">
    <source>
        <dbReference type="ARBA" id="ARBA00022759"/>
    </source>
</evidence>
<keyword evidence="6" id="KW-1185">Reference proteome</keyword>
<evidence type="ECO:0000256" key="2">
    <source>
        <dbReference type="ARBA" id="ARBA00022722"/>
    </source>
</evidence>
<dbReference type="GO" id="GO:0000014">
    <property type="term" value="F:single-stranded DNA endodeoxyribonuclease activity"/>
    <property type="evidence" value="ECO:0007669"/>
    <property type="project" value="TreeGrafter"/>
</dbReference>
<accession>A0A1W4WT30</accession>
<sequence length="402" mass="45905">MKFQHSLLIQLLIIIIMFINNVKCWNDCEVSISQLRGSVPLYVKEVQGNGSFWVYEPSDGFIVLRKGEQITLICPTPNKDVNANYGLATCEGNNMFNFDGKSLQLRDVTCPHGFPKPIAKITGRCSGNGLKIDVGFQLGDNYLLKQITVCYNNETKVPLYAHFSMKNSVCCCATGTSKWIDKGTFGNAQIPLTSVYEIGSEKRTLNRMFGIESKSNKFISSPSRYFTKGRLVDKCDFSFPAQQRMTNNYYNTVPQWQPFSNGNWRILQENIRDYLRRSKNKYKELHVYTGTYGIAKYEAAWRTSADLALFMNNSGRKAVLIPEYLWKIVHDPMSNRGIAFVMFNNPYVEETVKLCTNICAKLSWLTWDTNRKDKGYGYCCSVDDIKKRIRNIPPITVSGILH</sequence>
<dbReference type="GO" id="GO:0006309">
    <property type="term" value="P:apoptotic DNA fragmentation"/>
    <property type="evidence" value="ECO:0007669"/>
    <property type="project" value="TreeGrafter"/>
</dbReference>
<dbReference type="STRING" id="224129.A0A1W4WT30"/>
<dbReference type="InterPro" id="IPR044925">
    <property type="entry name" value="His-Me_finger_sf"/>
</dbReference>
<dbReference type="InterPro" id="IPR040255">
    <property type="entry name" value="Non-specific_endonuclease"/>
</dbReference>
<proteinExistence type="inferred from homology"/>
<gene>
    <name evidence="7" type="primary">LOC108735638</name>
</gene>
<evidence type="ECO:0000313" key="6">
    <source>
        <dbReference type="Proteomes" id="UP000192223"/>
    </source>
</evidence>
<protein>
    <submittedName>
        <fullName evidence="7">Uncharacterized protein LOC108735638</fullName>
    </submittedName>
</protein>
<dbReference type="InterPro" id="IPR001604">
    <property type="entry name" value="Endo_G_ENPP1-like_dom"/>
</dbReference>
<keyword evidence="3" id="KW-0255">Endonuclease</keyword>
<dbReference type="InParanoid" id="A0A1W4WT30"/>
<feature type="domain" description="DNA/RNA non-specific endonuclease/pyrophosphatase/phosphodiesterase" evidence="5">
    <location>
        <begin position="143"/>
        <end position="385"/>
    </location>
</feature>
<dbReference type="GO" id="GO:0046872">
    <property type="term" value="F:metal ion binding"/>
    <property type="evidence" value="ECO:0007669"/>
    <property type="project" value="InterPro"/>
</dbReference>
<dbReference type="GO" id="GO:0004521">
    <property type="term" value="F:RNA endonuclease activity"/>
    <property type="evidence" value="ECO:0007669"/>
    <property type="project" value="TreeGrafter"/>
</dbReference>
<reference evidence="7" key="1">
    <citation type="submission" date="2025-08" db="UniProtKB">
        <authorList>
            <consortium name="RefSeq"/>
        </authorList>
    </citation>
    <scope>IDENTIFICATION</scope>
    <source>
        <tissue evidence="7">Entire body</tissue>
    </source>
</reference>
<feature type="chain" id="PRO_5010695357" evidence="4">
    <location>
        <begin position="25"/>
        <end position="402"/>
    </location>
</feature>
<dbReference type="OrthoDB" id="5960141at2759"/>
<comment type="similarity">
    <text evidence="1">Belongs to the DNA/RNA non-specific endonuclease family.</text>
</comment>
<dbReference type="Pfam" id="PF01223">
    <property type="entry name" value="Endonuclease_NS"/>
    <property type="match status" value="1"/>
</dbReference>
<evidence type="ECO:0000256" key="4">
    <source>
        <dbReference type="SAM" id="SignalP"/>
    </source>
</evidence>
<dbReference type="Gene3D" id="3.40.570.10">
    <property type="entry name" value="Extracellular Endonuclease, subunit A"/>
    <property type="match status" value="1"/>
</dbReference>
<dbReference type="PANTHER" id="PTHR13966:SF17">
    <property type="entry name" value="ENDONUCLEASE-RELATED"/>
    <property type="match status" value="1"/>
</dbReference>
<evidence type="ECO:0000256" key="1">
    <source>
        <dbReference type="ARBA" id="ARBA00010052"/>
    </source>
</evidence>
<dbReference type="GO" id="GO:0005634">
    <property type="term" value="C:nucleus"/>
    <property type="evidence" value="ECO:0007669"/>
    <property type="project" value="TreeGrafter"/>
</dbReference>
<dbReference type="KEGG" id="apln:108735638"/>
<dbReference type="GeneID" id="108735638"/>
<name>A0A1W4WT30_AGRPL</name>
<keyword evidence="3" id="KW-0378">Hydrolase</keyword>
<dbReference type="PANTHER" id="PTHR13966">
    <property type="entry name" value="ENDONUCLEASE RELATED"/>
    <property type="match status" value="1"/>
</dbReference>
<keyword evidence="4" id="KW-0732">Signal</keyword>
<dbReference type="SMART" id="SM00892">
    <property type="entry name" value="Endonuclease_NS"/>
    <property type="match status" value="1"/>
</dbReference>
<dbReference type="InterPro" id="IPR044929">
    <property type="entry name" value="DNA/RNA_non-sp_Endonuclease_sf"/>
</dbReference>
<dbReference type="GO" id="GO:0005743">
    <property type="term" value="C:mitochondrial inner membrane"/>
    <property type="evidence" value="ECO:0007669"/>
    <property type="project" value="TreeGrafter"/>
</dbReference>
<feature type="signal peptide" evidence="4">
    <location>
        <begin position="1"/>
        <end position="24"/>
    </location>
</feature>
<dbReference type="AlphaFoldDB" id="A0A1W4WT30"/>
<evidence type="ECO:0000259" key="5">
    <source>
        <dbReference type="SMART" id="SM00892"/>
    </source>
</evidence>
<evidence type="ECO:0000313" key="7">
    <source>
        <dbReference type="RefSeq" id="XP_018323185.1"/>
    </source>
</evidence>
<dbReference type="GO" id="GO:0003676">
    <property type="term" value="F:nucleic acid binding"/>
    <property type="evidence" value="ECO:0007669"/>
    <property type="project" value="InterPro"/>
</dbReference>
<organism evidence="6 7">
    <name type="scientific">Agrilus planipennis</name>
    <name type="common">Emerald ash borer</name>
    <name type="synonym">Agrilus marcopoli</name>
    <dbReference type="NCBI Taxonomy" id="224129"/>
    <lineage>
        <taxon>Eukaryota</taxon>
        <taxon>Metazoa</taxon>
        <taxon>Ecdysozoa</taxon>
        <taxon>Arthropoda</taxon>
        <taxon>Hexapoda</taxon>
        <taxon>Insecta</taxon>
        <taxon>Pterygota</taxon>
        <taxon>Neoptera</taxon>
        <taxon>Endopterygota</taxon>
        <taxon>Coleoptera</taxon>
        <taxon>Polyphaga</taxon>
        <taxon>Elateriformia</taxon>
        <taxon>Buprestoidea</taxon>
        <taxon>Buprestidae</taxon>
        <taxon>Agrilinae</taxon>
        <taxon>Agrilus</taxon>
    </lineage>
</organism>
<dbReference type="Proteomes" id="UP000192223">
    <property type="component" value="Unplaced"/>
</dbReference>
<dbReference type="RefSeq" id="XP_018323185.1">
    <property type="nucleotide sequence ID" value="XM_018467683.1"/>
</dbReference>
<keyword evidence="2" id="KW-0540">Nuclease</keyword>